<comment type="similarity">
    <text evidence="2 10 11">Belongs to the class-I aminoacyl-tRNA synthetase family.</text>
</comment>
<dbReference type="SUPFAM" id="SSF55190">
    <property type="entry name" value="Arginyl-tRNA synthetase (ArgRS), N-terminal 'additional' domain"/>
    <property type="match status" value="1"/>
</dbReference>
<organism evidence="14 15">
    <name type="scientific">Skermanella stibiiresistens SB22</name>
    <dbReference type="NCBI Taxonomy" id="1385369"/>
    <lineage>
        <taxon>Bacteria</taxon>
        <taxon>Pseudomonadati</taxon>
        <taxon>Pseudomonadota</taxon>
        <taxon>Alphaproteobacteria</taxon>
        <taxon>Rhodospirillales</taxon>
        <taxon>Azospirillaceae</taxon>
        <taxon>Skermanella</taxon>
    </lineage>
</organism>
<evidence type="ECO:0000259" key="12">
    <source>
        <dbReference type="SMART" id="SM00836"/>
    </source>
</evidence>
<dbReference type="FunFam" id="1.10.730.10:FF:000008">
    <property type="entry name" value="Arginine--tRNA ligase"/>
    <property type="match status" value="1"/>
</dbReference>
<dbReference type="Gene3D" id="3.30.1360.70">
    <property type="entry name" value="Arginyl tRNA synthetase N-terminal domain"/>
    <property type="match status" value="1"/>
</dbReference>
<keyword evidence="8 10" id="KW-0030">Aminoacyl-tRNA synthetase</keyword>
<dbReference type="Proteomes" id="UP000019486">
    <property type="component" value="Unassembled WGS sequence"/>
</dbReference>
<keyword evidence="6 10" id="KW-0067">ATP-binding</keyword>
<dbReference type="InterPro" id="IPR001278">
    <property type="entry name" value="Arg-tRNA-ligase"/>
</dbReference>
<dbReference type="Pfam" id="PF00750">
    <property type="entry name" value="tRNA-synt_1d"/>
    <property type="match status" value="1"/>
</dbReference>
<comment type="caution">
    <text evidence="14">The sequence shown here is derived from an EMBL/GenBank/DDBJ whole genome shotgun (WGS) entry which is preliminary data.</text>
</comment>
<feature type="domain" description="DALR anticodon binding" evidence="12">
    <location>
        <begin position="452"/>
        <end position="584"/>
    </location>
</feature>
<protein>
    <recommendedName>
        <fullName evidence="10">Arginine--tRNA ligase</fullName>
        <ecNumber evidence="10">6.1.1.19</ecNumber>
    </recommendedName>
    <alternativeName>
        <fullName evidence="10">Arginyl-tRNA synthetase</fullName>
        <shortName evidence="10">ArgRS</shortName>
    </alternativeName>
</protein>
<comment type="subcellular location">
    <subcellularLocation>
        <location evidence="1 10">Cytoplasm</location>
    </subcellularLocation>
</comment>
<evidence type="ECO:0000256" key="4">
    <source>
        <dbReference type="ARBA" id="ARBA00022598"/>
    </source>
</evidence>
<dbReference type="Gene3D" id="3.40.50.620">
    <property type="entry name" value="HUPs"/>
    <property type="match status" value="1"/>
</dbReference>
<comment type="subunit">
    <text evidence="10">Monomer.</text>
</comment>
<dbReference type="InterPro" id="IPR035684">
    <property type="entry name" value="ArgRS_core"/>
</dbReference>
<comment type="caution">
    <text evidence="10">Lacks conserved residue(s) required for the propagation of feature annotation.</text>
</comment>
<dbReference type="AlphaFoldDB" id="W9H648"/>
<evidence type="ECO:0000256" key="8">
    <source>
        <dbReference type="ARBA" id="ARBA00023146"/>
    </source>
</evidence>
<keyword evidence="5 10" id="KW-0547">Nucleotide-binding</keyword>
<keyword evidence="4 10" id="KW-0436">Ligase</keyword>
<dbReference type="PRINTS" id="PR01038">
    <property type="entry name" value="TRNASYNTHARG"/>
</dbReference>
<dbReference type="InterPro" id="IPR008909">
    <property type="entry name" value="DALR_anticod-bd"/>
</dbReference>
<dbReference type="OrthoDB" id="9803211at2"/>
<sequence length="586" mass="63881">MNLFNEFAKDLRVILDDLAANGELPAGLDLSKVTVEPPRDASHGDLSTNAALVLAKQAGRKPREIADLLVARLQGLADVTSVEIAGPGFVNLRLSDDTWRQRVGDILVAGVTYGNSSVGAGTAVNIEYVSANPTGPLHAAHARGAVVGDALASLLEKAGYTVTREYYINDAGAQVEVLGRSTYLRYREALGETVAEVPAGMYPGEYLKDVAADLVERDGSKWLDAPESEWLPAIRDFAIERILIGIKEDLAALGVRKQIFSSERALIASGAVEDAYQSLIDQDLIYQGVLEPPKGKKPDDWEPRPQTLFRATQFGDDVDRPLKKSDGSWTYFANDIAYHLDKFRRGSSVLIDVLGADHGGYVKRMQAATTAVTGGQGTLDAKICQLVHLLQNGEPVKMSKRAGTFVTLRDVIDQVGRDVVRFIMLTRRNDQTLEFDFAKVTEQSKDNPVFYVQYAHARCHSVLRHASAAAPERNLGPDVLAATAALSRLEAPEELALIKLMANWPRIIESAAQAHEAHRIAFYLYDLAAAFHGLWNKGKDDTTMRFLLEEDPELTTARLALIKAVSIVIASGLGVMGVEPVEELRG</sequence>
<dbReference type="InterPro" id="IPR014729">
    <property type="entry name" value="Rossmann-like_a/b/a_fold"/>
</dbReference>
<evidence type="ECO:0000256" key="11">
    <source>
        <dbReference type="RuleBase" id="RU363038"/>
    </source>
</evidence>
<evidence type="ECO:0000256" key="6">
    <source>
        <dbReference type="ARBA" id="ARBA00022840"/>
    </source>
</evidence>
<reference evidence="14 15" key="1">
    <citation type="submission" date="2013-08" db="EMBL/GenBank/DDBJ databases">
        <title>The genome sequence of Skermanella stibiiresistens.</title>
        <authorList>
            <person name="Zhu W."/>
            <person name="Wang G."/>
        </authorList>
    </citation>
    <scope>NUCLEOTIDE SEQUENCE [LARGE SCALE GENOMIC DNA]</scope>
    <source>
        <strain evidence="14 15">SB22</strain>
    </source>
</reference>
<dbReference type="SMART" id="SM01016">
    <property type="entry name" value="Arg_tRNA_synt_N"/>
    <property type="match status" value="1"/>
</dbReference>
<dbReference type="GO" id="GO:0004814">
    <property type="term" value="F:arginine-tRNA ligase activity"/>
    <property type="evidence" value="ECO:0007669"/>
    <property type="project" value="UniProtKB-UniRule"/>
</dbReference>
<evidence type="ECO:0000256" key="9">
    <source>
        <dbReference type="ARBA" id="ARBA00049339"/>
    </source>
</evidence>
<evidence type="ECO:0000313" key="14">
    <source>
        <dbReference type="EMBL" id="EWY40157.1"/>
    </source>
</evidence>
<evidence type="ECO:0000256" key="10">
    <source>
        <dbReference type="HAMAP-Rule" id="MF_00123"/>
    </source>
</evidence>
<dbReference type="EC" id="6.1.1.19" evidence="10"/>
<dbReference type="Pfam" id="PF03485">
    <property type="entry name" value="Arg_tRNA_synt_N"/>
    <property type="match status" value="1"/>
</dbReference>
<dbReference type="PATRIC" id="fig|1385369.3.peg.2529"/>
<dbReference type="Pfam" id="PF05746">
    <property type="entry name" value="DALR_1"/>
    <property type="match status" value="1"/>
</dbReference>
<dbReference type="InterPro" id="IPR009080">
    <property type="entry name" value="tRNAsynth_Ia_anticodon-bd"/>
</dbReference>
<dbReference type="GO" id="GO:0005737">
    <property type="term" value="C:cytoplasm"/>
    <property type="evidence" value="ECO:0007669"/>
    <property type="project" value="UniProtKB-SubCell"/>
</dbReference>
<dbReference type="HAMAP" id="MF_00123">
    <property type="entry name" value="Arg_tRNA_synth"/>
    <property type="match status" value="1"/>
</dbReference>
<evidence type="ECO:0000256" key="5">
    <source>
        <dbReference type="ARBA" id="ARBA00022741"/>
    </source>
</evidence>
<keyword evidence="3 10" id="KW-0963">Cytoplasm</keyword>
<dbReference type="PANTHER" id="PTHR11956:SF5">
    <property type="entry name" value="ARGININE--TRNA LIGASE, CYTOPLASMIC"/>
    <property type="match status" value="1"/>
</dbReference>
<dbReference type="SMART" id="SM00836">
    <property type="entry name" value="DALR_1"/>
    <property type="match status" value="1"/>
</dbReference>
<dbReference type="PANTHER" id="PTHR11956">
    <property type="entry name" value="ARGINYL-TRNA SYNTHETASE"/>
    <property type="match status" value="1"/>
</dbReference>
<evidence type="ECO:0000256" key="1">
    <source>
        <dbReference type="ARBA" id="ARBA00004496"/>
    </source>
</evidence>
<keyword evidence="15" id="KW-1185">Reference proteome</keyword>
<evidence type="ECO:0000256" key="7">
    <source>
        <dbReference type="ARBA" id="ARBA00022917"/>
    </source>
</evidence>
<keyword evidence="7 10" id="KW-0648">Protein biosynthesis</keyword>
<evidence type="ECO:0000256" key="3">
    <source>
        <dbReference type="ARBA" id="ARBA00022490"/>
    </source>
</evidence>
<feature type="domain" description="Arginyl tRNA synthetase N-terminal" evidence="13">
    <location>
        <begin position="5"/>
        <end position="94"/>
    </location>
</feature>
<dbReference type="STRING" id="1385369.N825_36120"/>
<evidence type="ECO:0000259" key="13">
    <source>
        <dbReference type="SMART" id="SM01016"/>
    </source>
</evidence>
<dbReference type="SUPFAM" id="SSF47323">
    <property type="entry name" value="Anticodon-binding domain of a subclass of class I aminoacyl-tRNA synthetases"/>
    <property type="match status" value="1"/>
</dbReference>
<dbReference type="GO" id="GO:0006420">
    <property type="term" value="P:arginyl-tRNA aminoacylation"/>
    <property type="evidence" value="ECO:0007669"/>
    <property type="project" value="UniProtKB-UniRule"/>
</dbReference>
<dbReference type="EMBL" id="AVFL01000008">
    <property type="protein sequence ID" value="EWY40157.1"/>
    <property type="molecule type" value="Genomic_DNA"/>
</dbReference>
<comment type="catalytic activity">
    <reaction evidence="9 10">
        <text>tRNA(Arg) + L-arginine + ATP = L-arginyl-tRNA(Arg) + AMP + diphosphate</text>
        <dbReference type="Rhea" id="RHEA:20301"/>
        <dbReference type="Rhea" id="RHEA-COMP:9658"/>
        <dbReference type="Rhea" id="RHEA-COMP:9673"/>
        <dbReference type="ChEBI" id="CHEBI:30616"/>
        <dbReference type="ChEBI" id="CHEBI:32682"/>
        <dbReference type="ChEBI" id="CHEBI:33019"/>
        <dbReference type="ChEBI" id="CHEBI:78442"/>
        <dbReference type="ChEBI" id="CHEBI:78513"/>
        <dbReference type="ChEBI" id="CHEBI:456215"/>
        <dbReference type="EC" id="6.1.1.19"/>
    </reaction>
</comment>
<accession>W9H648</accession>
<proteinExistence type="inferred from homology"/>
<dbReference type="SUPFAM" id="SSF52374">
    <property type="entry name" value="Nucleotidylyl transferase"/>
    <property type="match status" value="1"/>
</dbReference>
<dbReference type="InterPro" id="IPR036695">
    <property type="entry name" value="Arg-tRNA-synth_N_sf"/>
</dbReference>
<gene>
    <name evidence="10" type="primary">argS</name>
    <name evidence="14" type="ORF">N825_36120</name>
</gene>
<evidence type="ECO:0000256" key="2">
    <source>
        <dbReference type="ARBA" id="ARBA00005594"/>
    </source>
</evidence>
<name>W9H648_9PROT</name>
<dbReference type="RefSeq" id="WP_037451892.1">
    <property type="nucleotide sequence ID" value="NZ_AVFL01000008.1"/>
</dbReference>
<dbReference type="GO" id="GO:0005524">
    <property type="term" value="F:ATP binding"/>
    <property type="evidence" value="ECO:0007669"/>
    <property type="project" value="UniProtKB-UniRule"/>
</dbReference>
<dbReference type="Gene3D" id="1.10.730.10">
    <property type="entry name" value="Isoleucyl-tRNA Synthetase, Domain 1"/>
    <property type="match status" value="1"/>
</dbReference>
<evidence type="ECO:0000313" key="15">
    <source>
        <dbReference type="Proteomes" id="UP000019486"/>
    </source>
</evidence>
<dbReference type="InterPro" id="IPR005148">
    <property type="entry name" value="Arg-tRNA-synth_N"/>
</dbReference>
<dbReference type="NCBIfam" id="TIGR00456">
    <property type="entry name" value="argS"/>
    <property type="match status" value="1"/>
</dbReference>